<sequence>MLNSPAILFLKRLRKVRPTFDDVLYGKYYFFLQRILFTTLTPFSPFLTLKTVLKDAFNFTFYAPMFYTSLIDICDKAFDITYVRLLFQSPRPESFYISKKITKDGPWIPFQFYSEIFLYPETRSPNLNPKLENYLSIVPLVTSILENTAYPLFATCRDTYSLPDSTHTTRGDETRALCTSEYSDISPLKGGVVAFGTLEGRPSAYNFDTSPELQRLLLKVTMCFYILLSLLGFSK</sequence>
<feature type="domain" description="Laminin N-terminal" evidence="3">
    <location>
        <begin position="1"/>
        <end position="235"/>
    </location>
</feature>
<name>A0ABQ9J949_9CUCU</name>
<dbReference type="PANTHER" id="PTHR10574">
    <property type="entry name" value="NETRIN/LAMININ-RELATED"/>
    <property type="match status" value="1"/>
</dbReference>
<dbReference type="InterPro" id="IPR050440">
    <property type="entry name" value="Laminin/Netrin_ECM"/>
</dbReference>
<evidence type="ECO:0000313" key="5">
    <source>
        <dbReference type="Proteomes" id="UP001162164"/>
    </source>
</evidence>
<dbReference type="PROSITE" id="PS51117">
    <property type="entry name" value="LAMININ_NTER"/>
    <property type="match status" value="1"/>
</dbReference>
<dbReference type="InterPro" id="IPR008211">
    <property type="entry name" value="Laminin_N"/>
</dbReference>
<evidence type="ECO:0000313" key="4">
    <source>
        <dbReference type="EMBL" id="KAJ8974237.1"/>
    </source>
</evidence>
<comment type="caution">
    <text evidence="4">The sequence shown here is derived from an EMBL/GenBank/DDBJ whole genome shotgun (WGS) entry which is preliminary data.</text>
</comment>
<keyword evidence="5" id="KW-1185">Reference proteome</keyword>
<gene>
    <name evidence="4" type="ORF">NQ317_016733</name>
</gene>
<evidence type="ECO:0000256" key="2">
    <source>
        <dbReference type="ARBA" id="ARBA00023292"/>
    </source>
</evidence>
<evidence type="ECO:0000256" key="1">
    <source>
        <dbReference type="ARBA" id="ARBA00023157"/>
    </source>
</evidence>
<dbReference type="Pfam" id="PF00055">
    <property type="entry name" value="Laminin_N"/>
    <property type="match status" value="2"/>
</dbReference>
<dbReference type="Proteomes" id="UP001162164">
    <property type="component" value="Unassembled WGS sequence"/>
</dbReference>
<dbReference type="SMART" id="SM00136">
    <property type="entry name" value="LamNT"/>
    <property type="match status" value="1"/>
</dbReference>
<organism evidence="4 5">
    <name type="scientific">Molorchus minor</name>
    <dbReference type="NCBI Taxonomy" id="1323400"/>
    <lineage>
        <taxon>Eukaryota</taxon>
        <taxon>Metazoa</taxon>
        <taxon>Ecdysozoa</taxon>
        <taxon>Arthropoda</taxon>
        <taxon>Hexapoda</taxon>
        <taxon>Insecta</taxon>
        <taxon>Pterygota</taxon>
        <taxon>Neoptera</taxon>
        <taxon>Endopterygota</taxon>
        <taxon>Coleoptera</taxon>
        <taxon>Polyphaga</taxon>
        <taxon>Cucujiformia</taxon>
        <taxon>Chrysomeloidea</taxon>
        <taxon>Cerambycidae</taxon>
        <taxon>Lamiinae</taxon>
        <taxon>Monochamini</taxon>
        <taxon>Molorchus</taxon>
    </lineage>
</organism>
<accession>A0ABQ9J949</accession>
<keyword evidence="1" id="KW-1015">Disulfide bond</keyword>
<evidence type="ECO:0000259" key="3">
    <source>
        <dbReference type="PROSITE" id="PS51117"/>
    </source>
</evidence>
<proteinExistence type="predicted"/>
<dbReference type="Gene3D" id="2.60.120.260">
    <property type="entry name" value="Galactose-binding domain-like"/>
    <property type="match status" value="2"/>
</dbReference>
<keyword evidence="2" id="KW-0424">Laminin EGF-like domain</keyword>
<dbReference type="PANTHER" id="PTHR10574:SF435">
    <property type="entry name" value="LAMININ SUBUNIT GAMMA-1"/>
    <property type="match status" value="1"/>
</dbReference>
<protein>
    <recommendedName>
        <fullName evidence="3">Laminin N-terminal domain-containing protein</fullName>
    </recommendedName>
</protein>
<dbReference type="EMBL" id="JAPWTJ010001029">
    <property type="protein sequence ID" value="KAJ8974237.1"/>
    <property type="molecule type" value="Genomic_DNA"/>
</dbReference>
<reference evidence="4" key="1">
    <citation type="journal article" date="2023" name="Insect Mol. Biol.">
        <title>Genome sequencing provides insights into the evolution of gene families encoding plant cell wall-degrading enzymes in longhorned beetles.</title>
        <authorList>
            <person name="Shin N.R."/>
            <person name="Okamura Y."/>
            <person name="Kirsch R."/>
            <person name="Pauchet Y."/>
        </authorList>
    </citation>
    <scope>NUCLEOTIDE SEQUENCE</scope>
    <source>
        <strain evidence="4">MMC_N1</strain>
    </source>
</reference>